<feature type="transmembrane region" description="Helical" evidence="9">
    <location>
        <begin position="276"/>
        <end position="294"/>
    </location>
</feature>
<evidence type="ECO:0000256" key="2">
    <source>
        <dbReference type="ARBA" id="ARBA00022448"/>
    </source>
</evidence>
<sequence length="573" mass="62812">MKEMIKRLSLFPVIAAIAFLLIQVICDLYIPTLTADMVNNGIVKGDTSYIWQLGLIMILISLGGFAAALLNTNISARISYKLGCGLRKDIYRNASQFSNDEFDKIGTSSLITRNTNDVTQVQNLIEMFLKFLILAPLYLIGGVFMAYRLSPSLSTVFIIIVPIVALAAIGISMYANPLYEKIQKTIDRLNLIFREGLNGVKVIRAFGKEKQEFERYEQDNNEYTKTSIRVNAIIGLLMPIMSLIMSLATIAITWIGGKSIDSGNMEIGTMMGVISYSVQIMTGFMLITNVISSIPRGMTSAKRINEVLDMTPSICDAKSSKQTLGQEVFLTFDKVSYCYQGAEKNAIQDISFSVRKGKTLAIIGSTGSGKSTIVNMIPRFYDVGGGKVLLNGTDIRDVAQSTLHDRVSLIPQKSALFFGTIRENMQLGKPAATDEEIWAALETADAAEFVNKLDGGLDGVVEKGGGNFSGGQKQRLCIARAILKNADVYVFDDSFSALDFKTDAKIRMVLKGRLKNAVTVIVAQRISTIMEADKILVLNEGKIAGVGTHDELKQSSEVYREIIASQFEKGEVA</sequence>
<dbReference type="OrthoDB" id="9762778at2"/>
<dbReference type="GO" id="GO:0005524">
    <property type="term" value="F:ATP binding"/>
    <property type="evidence" value="ECO:0007669"/>
    <property type="project" value="UniProtKB-KW"/>
</dbReference>
<dbReference type="InterPro" id="IPR003593">
    <property type="entry name" value="AAA+_ATPase"/>
</dbReference>
<evidence type="ECO:0000313" key="12">
    <source>
        <dbReference type="EMBL" id="ACV64125.1"/>
    </source>
</evidence>
<dbReference type="SUPFAM" id="SSF52540">
    <property type="entry name" value="P-loop containing nucleoside triphosphate hydrolases"/>
    <property type="match status" value="1"/>
</dbReference>
<dbReference type="InterPro" id="IPR017871">
    <property type="entry name" value="ABC_transporter-like_CS"/>
</dbReference>
<dbReference type="Gene3D" id="1.20.1560.10">
    <property type="entry name" value="ABC transporter type 1, transmembrane domain"/>
    <property type="match status" value="1"/>
</dbReference>
<dbReference type="GO" id="GO:0005886">
    <property type="term" value="C:plasma membrane"/>
    <property type="evidence" value="ECO:0007669"/>
    <property type="project" value="UniProtKB-SubCell"/>
</dbReference>
<dbReference type="AlphaFoldDB" id="C8W6L6"/>
<keyword evidence="6" id="KW-0067">ATP-binding</keyword>
<dbReference type="InterPro" id="IPR003439">
    <property type="entry name" value="ABC_transporter-like_ATP-bd"/>
</dbReference>
<evidence type="ECO:0000256" key="5">
    <source>
        <dbReference type="ARBA" id="ARBA00022741"/>
    </source>
</evidence>
<dbReference type="SUPFAM" id="SSF90123">
    <property type="entry name" value="ABC transporter transmembrane region"/>
    <property type="match status" value="1"/>
</dbReference>
<keyword evidence="7 9" id="KW-1133">Transmembrane helix</keyword>
<dbReference type="InterPro" id="IPR039421">
    <property type="entry name" value="Type_1_exporter"/>
</dbReference>
<keyword evidence="3" id="KW-1003">Cell membrane</keyword>
<dbReference type="Proteomes" id="UP000002217">
    <property type="component" value="Chromosome"/>
</dbReference>
<dbReference type="Gene3D" id="3.40.50.300">
    <property type="entry name" value="P-loop containing nucleotide triphosphate hydrolases"/>
    <property type="match status" value="1"/>
</dbReference>
<name>C8W6L6_DESAS</name>
<gene>
    <name evidence="12" type="ordered locus">Dtox_3400</name>
</gene>
<keyword evidence="4 9" id="KW-0812">Transmembrane</keyword>
<dbReference type="KEGG" id="dae:Dtox_3400"/>
<keyword evidence="8 9" id="KW-0472">Membrane</keyword>
<feature type="domain" description="ABC transmembrane type-1" evidence="11">
    <location>
        <begin position="14"/>
        <end position="296"/>
    </location>
</feature>
<dbReference type="GO" id="GO:0016887">
    <property type="term" value="F:ATP hydrolysis activity"/>
    <property type="evidence" value="ECO:0007669"/>
    <property type="project" value="InterPro"/>
</dbReference>
<evidence type="ECO:0000256" key="8">
    <source>
        <dbReference type="ARBA" id="ARBA00023136"/>
    </source>
</evidence>
<feature type="transmembrane region" description="Helical" evidence="9">
    <location>
        <begin position="233"/>
        <end position="256"/>
    </location>
</feature>
<dbReference type="FunFam" id="3.40.50.300:FF:000854">
    <property type="entry name" value="Multidrug ABC transporter ATP-binding protein"/>
    <property type="match status" value="1"/>
</dbReference>
<dbReference type="PANTHER" id="PTHR43394">
    <property type="entry name" value="ATP-DEPENDENT PERMEASE MDL1, MITOCHONDRIAL"/>
    <property type="match status" value="1"/>
</dbReference>
<dbReference type="PROSITE" id="PS50929">
    <property type="entry name" value="ABC_TM1F"/>
    <property type="match status" value="1"/>
</dbReference>
<dbReference type="RefSeq" id="WP_015758815.1">
    <property type="nucleotide sequence ID" value="NC_013216.1"/>
</dbReference>
<dbReference type="PANTHER" id="PTHR43394:SF1">
    <property type="entry name" value="ATP-BINDING CASSETTE SUB-FAMILY B MEMBER 10, MITOCHONDRIAL"/>
    <property type="match status" value="1"/>
</dbReference>
<evidence type="ECO:0000256" key="4">
    <source>
        <dbReference type="ARBA" id="ARBA00022692"/>
    </source>
</evidence>
<evidence type="ECO:0000313" key="13">
    <source>
        <dbReference type="Proteomes" id="UP000002217"/>
    </source>
</evidence>
<feature type="domain" description="ABC transporter" evidence="10">
    <location>
        <begin position="330"/>
        <end position="565"/>
    </location>
</feature>
<keyword evidence="5" id="KW-0547">Nucleotide-binding</keyword>
<dbReference type="HOGENOM" id="CLU_000604_84_3_9"/>
<dbReference type="Pfam" id="PF00664">
    <property type="entry name" value="ABC_membrane"/>
    <property type="match status" value="1"/>
</dbReference>
<dbReference type="InterPro" id="IPR036640">
    <property type="entry name" value="ABC1_TM_sf"/>
</dbReference>
<feature type="transmembrane region" description="Helical" evidence="9">
    <location>
        <begin position="153"/>
        <end position="175"/>
    </location>
</feature>
<keyword evidence="13" id="KW-1185">Reference proteome</keyword>
<dbReference type="PROSITE" id="PS50893">
    <property type="entry name" value="ABC_TRANSPORTER_2"/>
    <property type="match status" value="1"/>
</dbReference>
<dbReference type="InterPro" id="IPR027417">
    <property type="entry name" value="P-loop_NTPase"/>
</dbReference>
<evidence type="ECO:0000259" key="11">
    <source>
        <dbReference type="PROSITE" id="PS50929"/>
    </source>
</evidence>
<dbReference type="PROSITE" id="PS00211">
    <property type="entry name" value="ABC_TRANSPORTER_1"/>
    <property type="match status" value="1"/>
</dbReference>
<dbReference type="InterPro" id="IPR011527">
    <property type="entry name" value="ABC1_TM_dom"/>
</dbReference>
<evidence type="ECO:0000256" key="3">
    <source>
        <dbReference type="ARBA" id="ARBA00022475"/>
    </source>
</evidence>
<dbReference type="CDD" id="cd18548">
    <property type="entry name" value="ABC_6TM_Tm287_like"/>
    <property type="match status" value="1"/>
</dbReference>
<evidence type="ECO:0000256" key="1">
    <source>
        <dbReference type="ARBA" id="ARBA00004651"/>
    </source>
</evidence>
<comment type="subcellular location">
    <subcellularLocation>
        <location evidence="1">Cell membrane</location>
        <topology evidence="1">Multi-pass membrane protein</topology>
    </subcellularLocation>
</comment>
<evidence type="ECO:0000259" key="10">
    <source>
        <dbReference type="PROSITE" id="PS50893"/>
    </source>
</evidence>
<protein>
    <submittedName>
        <fullName evidence="12">ABC transporter related</fullName>
    </submittedName>
</protein>
<dbReference type="eggNOG" id="COG1132">
    <property type="taxonomic scope" value="Bacteria"/>
</dbReference>
<evidence type="ECO:0000256" key="7">
    <source>
        <dbReference type="ARBA" id="ARBA00022989"/>
    </source>
</evidence>
<evidence type="ECO:0000256" key="9">
    <source>
        <dbReference type="SAM" id="Phobius"/>
    </source>
</evidence>
<evidence type="ECO:0000256" key="6">
    <source>
        <dbReference type="ARBA" id="ARBA00022840"/>
    </source>
</evidence>
<organism evidence="12 13">
    <name type="scientific">Desulfofarcimen acetoxidans (strain ATCC 49208 / DSM 771 / KCTC 5769 / VKM B-1644 / 5575)</name>
    <name type="common">Desulfotomaculum acetoxidans</name>
    <dbReference type="NCBI Taxonomy" id="485916"/>
    <lineage>
        <taxon>Bacteria</taxon>
        <taxon>Bacillati</taxon>
        <taxon>Bacillota</taxon>
        <taxon>Clostridia</taxon>
        <taxon>Eubacteriales</taxon>
        <taxon>Peptococcaceae</taxon>
        <taxon>Desulfofarcimen</taxon>
    </lineage>
</organism>
<feature type="transmembrane region" description="Helical" evidence="9">
    <location>
        <begin position="50"/>
        <end position="70"/>
    </location>
</feature>
<dbReference type="Pfam" id="PF00005">
    <property type="entry name" value="ABC_tran"/>
    <property type="match status" value="1"/>
</dbReference>
<dbReference type="STRING" id="485916.Dtox_3400"/>
<dbReference type="EMBL" id="CP001720">
    <property type="protein sequence ID" value="ACV64125.1"/>
    <property type="molecule type" value="Genomic_DNA"/>
</dbReference>
<reference evidence="12 13" key="1">
    <citation type="journal article" date="2009" name="Stand. Genomic Sci.">
        <title>Complete genome sequence of Desulfotomaculum acetoxidans type strain (5575).</title>
        <authorList>
            <person name="Spring S."/>
            <person name="Lapidus A."/>
            <person name="Schroder M."/>
            <person name="Gleim D."/>
            <person name="Sims D."/>
            <person name="Meincke L."/>
            <person name="Glavina Del Rio T."/>
            <person name="Tice H."/>
            <person name="Copeland A."/>
            <person name="Cheng J.F."/>
            <person name="Lucas S."/>
            <person name="Chen F."/>
            <person name="Nolan M."/>
            <person name="Bruce D."/>
            <person name="Goodwin L."/>
            <person name="Pitluck S."/>
            <person name="Ivanova N."/>
            <person name="Mavromatis K."/>
            <person name="Mikhailova N."/>
            <person name="Pati A."/>
            <person name="Chen A."/>
            <person name="Palaniappan K."/>
            <person name="Land M."/>
            <person name="Hauser L."/>
            <person name="Chang Y.J."/>
            <person name="Jeffries C.D."/>
            <person name="Chain P."/>
            <person name="Saunders E."/>
            <person name="Brettin T."/>
            <person name="Detter J.C."/>
            <person name="Goker M."/>
            <person name="Bristow J."/>
            <person name="Eisen J.A."/>
            <person name="Markowitz V."/>
            <person name="Hugenholtz P."/>
            <person name="Kyrpides N.C."/>
            <person name="Klenk H.P."/>
            <person name="Han C."/>
        </authorList>
    </citation>
    <scope>NUCLEOTIDE SEQUENCE [LARGE SCALE GENOMIC DNA]</scope>
    <source>
        <strain evidence="13">ATCC 49208 / DSM 771 / VKM B-1644</strain>
    </source>
</reference>
<keyword evidence="2" id="KW-0813">Transport</keyword>
<feature type="transmembrane region" description="Helical" evidence="9">
    <location>
        <begin position="128"/>
        <end position="147"/>
    </location>
</feature>
<dbReference type="GO" id="GO:0015421">
    <property type="term" value="F:ABC-type oligopeptide transporter activity"/>
    <property type="evidence" value="ECO:0007669"/>
    <property type="project" value="TreeGrafter"/>
</dbReference>
<proteinExistence type="predicted"/>
<dbReference type="SMART" id="SM00382">
    <property type="entry name" value="AAA"/>
    <property type="match status" value="1"/>
</dbReference>
<accession>C8W6L6</accession>